<organism evidence="2 3">
    <name type="scientific">Rhizobium laguerreae</name>
    <dbReference type="NCBI Taxonomy" id="1076926"/>
    <lineage>
        <taxon>Bacteria</taxon>
        <taxon>Pseudomonadati</taxon>
        <taxon>Pseudomonadota</taxon>
        <taxon>Alphaproteobacteria</taxon>
        <taxon>Hyphomicrobiales</taxon>
        <taxon>Rhizobiaceae</taxon>
        <taxon>Rhizobium/Agrobacterium group</taxon>
        <taxon>Rhizobium</taxon>
    </lineage>
</organism>
<sequence length="349" mass="37811">MIYKDYPEFRKSYCIKAPIVLVNSTTPSQQVGSCLAIGPIALIFIESRHQRRIVTFPALPVERRGSRCMSANLDDIRNQQRETWDKFSAGWKKWDSLVLGWLAPFGDTMLRHANLSNGFSVLDIAAGTGEPGLTAAAAIPDGHVVVTDLSENMLTVAAENATKRGLKNFETRLCDAGALPFANASFDAVLCRFGFMFFPDIAAAAKEMARVAKPGARVCAAVWSTPAKNSWATTIMGTIARHVEMPSPPPGSPGLFRCAGEGMMVETFREAGLLDVAEEEVSATMVHDTPARYWDFMTEVAAPVVAGLSRADAATREKIRGEVLELALQSVSDGKVRLRSTATVITGTR</sequence>
<dbReference type="PANTHER" id="PTHR43591:SF24">
    <property type="entry name" value="2-METHOXY-6-POLYPRENYL-1,4-BENZOQUINOL METHYLASE, MITOCHONDRIAL"/>
    <property type="match status" value="1"/>
</dbReference>
<feature type="domain" description="Methyltransferase" evidence="1">
    <location>
        <begin position="121"/>
        <end position="215"/>
    </location>
</feature>
<keyword evidence="2" id="KW-0830">Ubiquinone</keyword>
<dbReference type="EMBL" id="JACHXX010000003">
    <property type="protein sequence ID" value="MBB3162317.1"/>
    <property type="molecule type" value="Genomic_DNA"/>
</dbReference>
<proteinExistence type="predicted"/>
<evidence type="ECO:0000313" key="3">
    <source>
        <dbReference type="Proteomes" id="UP000542811"/>
    </source>
</evidence>
<dbReference type="Proteomes" id="UP000542811">
    <property type="component" value="Unassembled WGS sequence"/>
</dbReference>
<evidence type="ECO:0000313" key="2">
    <source>
        <dbReference type="EMBL" id="MBB3162317.1"/>
    </source>
</evidence>
<dbReference type="SUPFAM" id="SSF53335">
    <property type="entry name" value="S-adenosyl-L-methionine-dependent methyltransferases"/>
    <property type="match status" value="1"/>
</dbReference>
<dbReference type="Gene3D" id="3.40.50.150">
    <property type="entry name" value="Vaccinia Virus protein VP39"/>
    <property type="match status" value="1"/>
</dbReference>
<dbReference type="InterPro" id="IPR041698">
    <property type="entry name" value="Methyltransf_25"/>
</dbReference>
<dbReference type="Pfam" id="PF13649">
    <property type="entry name" value="Methyltransf_25"/>
    <property type="match status" value="1"/>
</dbReference>
<dbReference type="PANTHER" id="PTHR43591">
    <property type="entry name" value="METHYLTRANSFERASE"/>
    <property type="match status" value="1"/>
</dbReference>
<name>A0ABR6GAD7_9HYPH</name>
<dbReference type="InterPro" id="IPR029063">
    <property type="entry name" value="SAM-dependent_MTases_sf"/>
</dbReference>
<comment type="caution">
    <text evidence="2">The sequence shown here is derived from an EMBL/GenBank/DDBJ whole genome shotgun (WGS) entry which is preliminary data.</text>
</comment>
<evidence type="ECO:0000259" key="1">
    <source>
        <dbReference type="Pfam" id="PF13649"/>
    </source>
</evidence>
<keyword evidence="3" id="KW-1185">Reference proteome</keyword>
<reference evidence="2 3" key="1">
    <citation type="submission" date="2020-08" db="EMBL/GenBank/DDBJ databases">
        <title>Genomic Encyclopedia of Type Strains, Phase III (KMG-III): the genomes of soil and plant-associated and newly described type strains.</title>
        <authorList>
            <person name="Whitman W."/>
        </authorList>
    </citation>
    <scope>NUCLEOTIDE SEQUENCE [LARGE SCALE GENOMIC DNA]</scope>
    <source>
        <strain evidence="2 3">CECT 8280</strain>
    </source>
</reference>
<accession>A0ABR6GAD7</accession>
<protein>
    <submittedName>
        <fullName evidence="2">Ubiquinone/menaquinone biosynthesis C-methylase UbiE</fullName>
    </submittedName>
</protein>
<gene>
    <name evidence="2" type="ORF">FHS25_002780</name>
</gene>
<dbReference type="CDD" id="cd02440">
    <property type="entry name" value="AdoMet_MTases"/>
    <property type="match status" value="1"/>
</dbReference>